<keyword evidence="3" id="KW-1185">Reference proteome</keyword>
<dbReference type="PANTHER" id="PTHR31099">
    <property type="entry name" value="OS06G0165300 PROTEIN"/>
    <property type="match status" value="1"/>
</dbReference>
<dbReference type="PANTHER" id="PTHR31099:SF49">
    <property type="entry name" value="MYOSIN HEAVY CHAIN-LIKE PROTEIN"/>
    <property type="match status" value="1"/>
</dbReference>
<protein>
    <submittedName>
        <fullName evidence="2">Uncharacterized protein</fullName>
    </submittedName>
</protein>
<organism evidence="2 3">
    <name type="scientific">Mikania micrantha</name>
    <name type="common">bitter vine</name>
    <dbReference type="NCBI Taxonomy" id="192012"/>
    <lineage>
        <taxon>Eukaryota</taxon>
        <taxon>Viridiplantae</taxon>
        <taxon>Streptophyta</taxon>
        <taxon>Embryophyta</taxon>
        <taxon>Tracheophyta</taxon>
        <taxon>Spermatophyta</taxon>
        <taxon>Magnoliopsida</taxon>
        <taxon>eudicotyledons</taxon>
        <taxon>Gunneridae</taxon>
        <taxon>Pentapetalae</taxon>
        <taxon>asterids</taxon>
        <taxon>campanulids</taxon>
        <taxon>Asterales</taxon>
        <taxon>Asteraceae</taxon>
        <taxon>Asteroideae</taxon>
        <taxon>Heliantheae alliance</taxon>
        <taxon>Eupatorieae</taxon>
        <taxon>Mikania</taxon>
    </lineage>
</organism>
<feature type="compositionally biased region" description="Low complexity" evidence="1">
    <location>
        <begin position="272"/>
        <end position="287"/>
    </location>
</feature>
<feature type="region of interest" description="Disordered" evidence="1">
    <location>
        <begin position="267"/>
        <end position="296"/>
    </location>
</feature>
<dbReference type="Proteomes" id="UP000326396">
    <property type="component" value="Linkage Group LG14"/>
</dbReference>
<dbReference type="EMBL" id="SZYD01000006">
    <property type="protein sequence ID" value="KAD5961338.1"/>
    <property type="molecule type" value="Genomic_DNA"/>
</dbReference>
<comment type="caution">
    <text evidence="2">The sequence shown here is derived from an EMBL/GenBank/DDBJ whole genome shotgun (WGS) entry which is preliminary data.</text>
</comment>
<evidence type="ECO:0000256" key="1">
    <source>
        <dbReference type="SAM" id="MobiDB-lite"/>
    </source>
</evidence>
<proteinExistence type="predicted"/>
<name>A0A5N6P8F2_9ASTR</name>
<evidence type="ECO:0000313" key="3">
    <source>
        <dbReference type="Proteomes" id="UP000326396"/>
    </source>
</evidence>
<sequence length="362" mass="40199">MAPKSAKPPKNAMAASSKSLLSVSNHEINWVSSDYEEFLGEFRILPSWHPEFPSPGQTALNAPPGKVCLYADFFRFSHFRLPVSKFCLQILGRYGVHISQMSPLGLIRLYHYEFVLLSIQEDVTPLLFRVFFNLVKKDDWYSFDKRGGPSMIQKVPSSSRDKNWRNKFFYIDERVFPGVMQWRSPLDPIVDPIPAESEYANTRIRDCINGSVNILPISKEGYYFEVLSDTRRGLLVPREQPLKPNVMPLLRFTARYIAFPLQEGAQGRDLASSSSPQPSLPSFSQGSASSKPAKVPPGSIGSLSPVILIGGSPPSTPSASHMLSPDIDSSAINTPLVLGSFPNFYSLRGLTPGHLGFPYGSL</sequence>
<dbReference type="OrthoDB" id="1114078at2759"/>
<reference evidence="2 3" key="1">
    <citation type="submission" date="2019-05" db="EMBL/GenBank/DDBJ databases">
        <title>Mikania micrantha, genome provides insights into the molecular mechanism of rapid growth.</title>
        <authorList>
            <person name="Liu B."/>
        </authorList>
    </citation>
    <scope>NUCLEOTIDE SEQUENCE [LARGE SCALE GENOMIC DNA]</scope>
    <source>
        <strain evidence="2">NLD-2019</strain>
        <tissue evidence="2">Leaf</tissue>
    </source>
</reference>
<accession>A0A5N6P8F2</accession>
<dbReference type="AlphaFoldDB" id="A0A5N6P8F2"/>
<gene>
    <name evidence="2" type="ORF">E3N88_12811</name>
</gene>
<evidence type="ECO:0000313" key="2">
    <source>
        <dbReference type="EMBL" id="KAD5961338.1"/>
    </source>
</evidence>